<feature type="region of interest" description="Disordered" evidence="1">
    <location>
        <begin position="631"/>
        <end position="695"/>
    </location>
</feature>
<dbReference type="InterPro" id="IPR011990">
    <property type="entry name" value="TPR-like_helical_dom_sf"/>
</dbReference>
<evidence type="ECO:0000259" key="2">
    <source>
        <dbReference type="Pfam" id="PF12807"/>
    </source>
</evidence>
<feature type="region of interest" description="Disordered" evidence="1">
    <location>
        <begin position="301"/>
        <end position="321"/>
    </location>
</feature>
<dbReference type="Pfam" id="PF12807">
    <property type="entry name" value="eIF3_p135"/>
    <property type="match status" value="1"/>
</dbReference>
<feature type="region of interest" description="Disordered" evidence="1">
    <location>
        <begin position="1874"/>
        <end position="1955"/>
    </location>
</feature>
<feature type="region of interest" description="Disordered" evidence="1">
    <location>
        <begin position="247"/>
        <end position="267"/>
    </location>
</feature>
<dbReference type="Proteomes" id="UP000028828">
    <property type="component" value="Unassembled WGS sequence"/>
</dbReference>
<feature type="compositionally biased region" description="Basic residues" evidence="1">
    <location>
        <begin position="637"/>
        <end position="646"/>
    </location>
</feature>
<feature type="compositionally biased region" description="Acidic residues" evidence="1">
    <location>
        <begin position="311"/>
        <end position="321"/>
    </location>
</feature>
<feature type="domain" description="CLU central" evidence="2">
    <location>
        <begin position="1140"/>
        <end position="1198"/>
    </location>
</feature>
<dbReference type="VEuPathDB" id="ToxoDB:TGP89_298010"/>
<comment type="caution">
    <text evidence="3">The sequence shown here is derived from an EMBL/GenBank/DDBJ whole genome shotgun (WGS) entry which is preliminary data.</text>
</comment>
<dbReference type="Gene3D" id="1.25.40.10">
    <property type="entry name" value="Tetratricopeptide repeat domain"/>
    <property type="match status" value="1"/>
</dbReference>
<evidence type="ECO:0000313" key="4">
    <source>
        <dbReference type="Proteomes" id="UP000028828"/>
    </source>
</evidence>
<sequence length="2322" mass="262097">MLQLAEASFQNLSGEDLLSGKSDRNEKASSFGTGQAAVAVNVSYFFLQVEIAQELPEGTPLALAVMYRDEKLCRVCQQPERVVFKSVYSRRPKEPLIMDINRTFFLPFFYIFPSGDPALDIVIVHESTNKLRKIIARTRLDLGPSYRRLGLLRRAREFLLLTRMEPAGFIKLAARVAHFPDGSLPSSFLWDLDVLKRKADALVDGIERGRLAHKDATLKSLDTEERIHEYEGFLTKDHGFAGCTAEARATESRSPGGDTGVSVGSERRQRLVHEAQQLQRFEETELESWLETERLSKLQGAVAAGRRAPESTDDSSEDEEDRMWRELQLRRAKRRQKEVEAVMFGGESEAARAMRNIRTRALDLALAKGSMTASTLALRALNEEFDEGNDEESCAVTVFPRLHVKGAASADCSIKNLASLFLETSPEEMFAVCPVPLFSPERIFQRINAFMKRGSSVSEGTSIWLRSPQHVCNKLLDKVVSRDISSARVTDEIDPKKNTVYWHILASCQCISASSAFAFVATNTAIEIIERHIYGISEDSLLIGSLPFDNPTPSGLFLRTKVTKANADIETRESIAKSLQSLQKRILLAQQRAFNAVSVAELEQKKQRGEVLSQAEREQLSKWKAEGVGDKLQLQKKSPRTARRLGRQQSKSFADEMAAEWSQGKRERVEGGSVSGRGTANEPFVSHESGRRQGWKRQVAASGEAREYVESSRLDDGLAKGDKLDAHHAARKRWTTFEKDFVFDRVERKARERRKSLEVLKRQWAGGDLDLCLLPDNHPFNVFRLFKFDRMFMARSRTEASSCGCQLAILVLGDEEHDIEEASKLYGIEIQAQQVMNDAIVELKRRSGLQAETREHSTKDGTKKRHSERGPFTVLQVHLMTAIDYKGFRVVVFSLPATVPRLLNWPQPVSSQLSQELAFVEQRLNLASLVKPQTWKGSVKTDEILMKTVLLSLDPSDDDSVVFYRLCFAFPQMDNSSTEEEEQRQPSGYVSEGRRRAKLCERIRCNAFVHARDFELAIRHQQVSQQSHEGRVCTELLQVVKTAETGNASHLAGLQRLSRGAVISTYLDPLVHSPIVNMYAPDEVLMNFLLGHTPSGYKETGEPSIAGPFPNSRARRLAGAVRTEILNKALAELEGMPPFTPMDSITLTHFFHLRGINMRLLGHMIRGTRAAWLQHMLHVEVVARTVKRILRDVLRSLVFSAHGYLQTARARMQRGMKKLLKRPTFDISAARDFRMFHPGDCTPEESSESDDDDDSSSVSSRTTADDSVDGCHAGERMRPGYSRESLLRETCLNAPFDIATQLLDDIPYLLDLMSQTFRHFSWTDIVLLNLFNLTLGDSSESDEFWSSFLATRCSQYFDVEAGSIAKSRISRPALYVAMQHHCGISFLPDAGALNTMRPSAHPLQPSHLRLWLPALRRTIELPPRLPLLRFVTNPGMIPLLCQQDADLIVSPSPSQILLSKFIGHTLVQCAAPLWRVWDAVEKGLDSDNLLAAYVSTKAHPLIIRQSNWHLPDAVLDIVGGAIRFGVWKVARYLAERCLNFYPESHAAATQNRLLVFLIELHGSGLPTSNPRLVNLIGACGRAIKDHWEDTHPVRLDLLTYQAWHMHVSGDLSECAWVLRSALTVAAAMIGNRNYTDRNEVRKLLMLTSLSLKPFRQQLEATTPRQVTNLRMAGLLRLLARAKLLWLLDLDQKRKCPTFSSPGNRSDVATEACNCLQWALDAYDFHLGSETPLTVGTAYELAMAIFLLRKATRSDEALLLVETAARLAEASLRVRTQLFGRQHVTTLNTALLLGLLLADQGKHRRAMSLIEAVIRNSFIRSIRSPARRRYRPEDSFSQTLWCLPDAFFYDTFHTHGRIIQPDALHDALLAHHKRREEAAAMTRRDGDSKEECSRQENKQVPHSGQDTQAENSGDSGPPFKEVGQAAQKHKNKPAAEDHVEEASVQNKPTDNDSEDDDSVALVTFAEQTRDSYAFLTHQDEVPSDLLIPSIQDLEETLIRIYINHGIDSALERRLCSLFLTLDVLERKDYQPMSVTLARYEQASAGDDDQCYGYLRWLLDSSNSSEMQALEYIQHYPNKKSPAEIFDPDGDLSFSICHGTPPTKGSNYCTALDRFISSLVSKAQVAIIDVRRRLLRGEKPKLFARTEFPSWKRKLLKAMQKIWCILSLLDVYRKRAPPDKDAEMEKTKHCPCRMLPDDLDPKMLRAVVELLGTQKFQELFPNQPIRDATIHKLSEEQTVRHASAKARTGIRLPLDLRSEALDMLASLLYHFMDVRIFRQRWRRRFKDSRGAVHAEDRNDSNNSVVHLTEFEQLDGIPVTKSLVR</sequence>
<feature type="compositionally biased region" description="Basic and acidic residues" evidence="1">
    <location>
        <begin position="1874"/>
        <end position="1898"/>
    </location>
</feature>
<keyword evidence="3" id="KW-0648">Protein biosynthesis</keyword>
<dbReference type="OrthoDB" id="626167at2759"/>
<accession>A0A086JDB7</accession>
<dbReference type="GO" id="GO:0003743">
    <property type="term" value="F:translation initiation factor activity"/>
    <property type="evidence" value="ECO:0007669"/>
    <property type="project" value="UniProtKB-KW"/>
</dbReference>
<keyword evidence="3" id="KW-0396">Initiation factor</keyword>
<dbReference type="InterPro" id="IPR027523">
    <property type="entry name" value="CLU_prot"/>
</dbReference>
<gene>
    <name evidence="3" type="ORF">TGP89_298010</name>
</gene>
<dbReference type="PANTHER" id="PTHR12601">
    <property type="entry name" value="EUKARYOTIC TRANSLATION INITIATION FACTOR 3 SUBUNIT EIF-3"/>
    <property type="match status" value="1"/>
</dbReference>
<feature type="compositionally biased region" description="Acidic residues" evidence="1">
    <location>
        <begin position="1242"/>
        <end position="1255"/>
    </location>
</feature>
<feature type="region of interest" description="Disordered" evidence="1">
    <location>
        <begin position="1236"/>
        <end position="1277"/>
    </location>
</feature>
<reference evidence="3 4" key="1">
    <citation type="submission" date="2014-03" db="EMBL/GenBank/DDBJ databases">
        <authorList>
            <person name="Sibley D."/>
            <person name="Venepally P."/>
            <person name="Karamycheva S."/>
            <person name="Hadjithomas M."/>
            <person name="Khan A."/>
            <person name="Brunk B."/>
            <person name="Roos D."/>
            <person name="Caler E."/>
            <person name="Lorenzi H."/>
        </authorList>
    </citation>
    <scope>NUCLEOTIDE SEQUENCE [LARGE SCALE GENOMIC DNA]</scope>
    <source>
        <strain evidence="4">p89</strain>
    </source>
</reference>
<proteinExistence type="predicted"/>
<dbReference type="InterPro" id="IPR033646">
    <property type="entry name" value="CLU-central"/>
</dbReference>
<protein>
    <submittedName>
        <fullName evidence="3">Translation initiation factor eIF3 subunit 135</fullName>
    </submittedName>
</protein>
<dbReference type="EMBL" id="AEYI02002096">
    <property type="protein sequence ID" value="KFG30135.1"/>
    <property type="molecule type" value="Genomic_DNA"/>
</dbReference>
<feature type="compositionally biased region" description="Polar residues" evidence="1">
    <location>
        <begin position="1899"/>
        <end position="1913"/>
    </location>
</feature>
<name>A0A086JDB7_TOXGO</name>
<organism evidence="3 4">
    <name type="scientific">Toxoplasma gondii p89</name>
    <dbReference type="NCBI Taxonomy" id="943119"/>
    <lineage>
        <taxon>Eukaryota</taxon>
        <taxon>Sar</taxon>
        <taxon>Alveolata</taxon>
        <taxon>Apicomplexa</taxon>
        <taxon>Conoidasida</taxon>
        <taxon>Coccidia</taxon>
        <taxon>Eucoccidiorida</taxon>
        <taxon>Eimeriorina</taxon>
        <taxon>Sarcocystidae</taxon>
        <taxon>Toxoplasma</taxon>
    </lineage>
</organism>
<evidence type="ECO:0000256" key="1">
    <source>
        <dbReference type="SAM" id="MobiDB-lite"/>
    </source>
</evidence>
<evidence type="ECO:0000313" key="3">
    <source>
        <dbReference type="EMBL" id="KFG30135.1"/>
    </source>
</evidence>